<organism evidence="2 3">
    <name type="scientific">Mikania micrantha</name>
    <name type="common">bitter vine</name>
    <dbReference type="NCBI Taxonomy" id="192012"/>
    <lineage>
        <taxon>Eukaryota</taxon>
        <taxon>Viridiplantae</taxon>
        <taxon>Streptophyta</taxon>
        <taxon>Embryophyta</taxon>
        <taxon>Tracheophyta</taxon>
        <taxon>Spermatophyta</taxon>
        <taxon>Magnoliopsida</taxon>
        <taxon>eudicotyledons</taxon>
        <taxon>Gunneridae</taxon>
        <taxon>Pentapetalae</taxon>
        <taxon>asterids</taxon>
        <taxon>campanulids</taxon>
        <taxon>Asterales</taxon>
        <taxon>Asteraceae</taxon>
        <taxon>Asteroideae</taxon>
        <taxon>Heliantheae alliance</taxon>
        <taxon>Eupatorieae</taxon>
        <taxon>Mikania</taxon>
    </lineage>
</organism>
<evidence type="ECO:0000313" key="2">
    <source>
        <dbReference type="EMBL" id="KAD7117261.1"/>
    </source>
</evidence>
<dbReference type="OrthoDB" id="10264595at2759"/>
<accession>A0A5N6PWS4</accession>
<evidence type="ECO:0000313" key="3">
    <source>
        <dbReference type="Proteomes" id="UP000326396"/>
    </source>
</evidence>
<protein>
    <submittedName>
        <fullName evidence="2">Uncharacterized protein</fullName>
    </submittedName>
</protein>
<gene>
    <name evidence="2" type="ORF">E3N88_04529</name>
</gene>
<sequence>MVDDISSLDFGDKLINSMADVRLPKSDSFCFIKPVLLPTDGDSNSNQQNEEEAGTSAVESTSLLAEHKKRHGLFYLPSNDKKDVSSSFPPANDPNQRDNDVEDLVKLTEESLVLKRKPSLIRPRPVVVKLDEGDRHPITVKY</sequence>
<dbReference type="AlphaFoldDB" id="A0A5N6PWS4"/>
<dbReference type="Proteomes" id="UP000326396">
    <property type="component" value="Linkage Group LG10"/>
</dbReference>
<keyword evidence="3" id="KW-1185">Reference proteome</keyword>
<comment type="caution">
    <text evidence="2">The sequence shown here is derived from an EMBL/GenBank/DDBJ whole genome shotgun (WGS) entry which is preliminary data.</text>
</comment>
<dbReference type="EMBL" id="SZYD01000002">
    <property type="protein sequence ID" value="KAD7117261.1"/>
    <property type="molecule type" value="Genomic_DNA"/>
</dbReference>
<name>A0A5N6PWS4_9ASTR</name>
<reference evidence="2 3" key="1">
    <citation type="submission" date="2019-05" db="EMBL/GenBank/DDBJ databases">
        <title>Mikania micrantha, genome provides insights into the molecular mechanism of rapid growth.</title>
        <authorList>
            <person name="Liu B."/>
        </authorList>
    </citation>
    <scope>NUCLEOTIDE SEQUENCE [LARGE SCALE GENOMIC DNA]</scope>
    <source>
        <strain evidence="2">NLD-2019</strain>
        <tissue evidence="2">Leaf</tissue>
    </source>
</reference>
<feature type="region of interest" description="Disordered" evidence="1">
    <location>
        <begin position="37"/>
        <end position="62"/>
    </location>
</feature>
<proteinExistence type="predicted"/>
<evidence type="ECO:0000256" key="1">
    <source>
        <dbReference type="SAM" id="MobiDB-lite"/>
    </source>
</evidence>
<feature type="region of interest" description="Disordered" evidence="1">
    <location>
        <begin position="75"/>
        <end position="101"/>
    </location>
</feature>